<dbReference type="OrthoDB" id="9811744at2"/>
<comment type="cofactor">
    <cofactor evidence="2 12">
        <name>Mg(2+)</name>
        <dbReference type="ChEBI" id="CHEBI:18420"/>
    </cofactor>
</comment>
<gene>
    <name evidence="14" type="primary">folP</name>
    <name evidence="14" type="ORF">SLNSH_13865</name>
</gene>
<dbReference type="GO" id="GO:0004156">
    <property type="term" value="F:dihydropteroate synthase activity"/>
    <property type="evidence" value="ECO:0007669"/>
    <property type="project" value="UniProtKB-EC"/>
</dbReference>
<dbReference type="GO" id="GO:0046872">
    <property type="term" value="F:metal ion binding"/>
    <property type="evidence" value="ECO:0007669"/>
    <property type="project" value="UniProtKB-KW"/>
</dbReference>
<keyword evidence="9 12" id="KW-0460">Magnesium</keyword>
<evidence type="ECO:0000313" key="14">
    <source>
        <dbReference type="EMBL" id="PSC04313.1"/>
    </source>
</evidence>
<dbReference type="EMBL" id="PVZS01000014">
    <property type="protein sequence ID" value="PSC04313.1"/>
    <property type="molecule type" value="Genomic_DNA"/>
</dbReference>
<evidence type="ECO:0000256" key="4">
    <source>
        <dbReference type="ARBA" id="ARBA00009503"/>
    </source>
</evidence>
<dbReference type="Pfam" id="PF00809">
    <property type="entry name" value="Pterin_bind"/>
    <property type="match status" value="1"/>
</dbReference>
<dbReference type="GO" id="GO:0046654">
    <property type="term" value="P:tetrahydrofolate biosynthetic process"/>
    <property type="evidence" value="ECO:0007669"/>
    <property type="project" value="UniProtKB-UniPathway"/>
</dbReference>
<comment type="function">
    <text evidence="12">Catalyzes the condensation of para-aminobenzoate (pABA) with 6-hydroxymethyl-7,8-dihydropterin diphosphate (DHPt-PP) to form 7,8-dihydropteroate (H2Pte), the immediate precursor of folate derivatives.</text>
</comment>
<keyword evidence="15" id="KW-1185">Reference proteome</keyword>
<evidence type="ECO:0000256" key="6">
    <source>
        <dbReference type="ARBA" id="ARBA00016919"/>
    </source>
</evidence>
<dbReference type="PANTHER" id="PTHR20941:SF1">
    <property type="entry name" value="FOLIC ACID SYNTHESIS PROTEIN FOL1"/>
    <property type="match status" value="1"/>
</dbReference>
<dbReference type="CDD" id="cd00739">
    <property type="entry name" value="DHPS"/>
    <property type="match status" value="1"/>
</dbReference>
<evidence type="ECO:0000256" key="8">
    <source>
        <dbReference type="ARBA" id="ARBA00022723"/>
    </source>
</evidence>
<evidence type="ECO:0000256" key="11">
    <source>
        <dbReference type="ARBA" id="ARBA00030193"/>
    </source>
</evidence>
<dbReference type="InterPro" id="IPR045031">
    <property type="entry name" value="DHP_synth-like"/>
</dbReference>
<dbReference type="UniPathway" id="UPA00077">
    <property type="reaction ID" value="UER00156"/>
</dbReference>
<dbReference type="RefSeq" id="WP_106337608.1">
    <property type="nucleotide sequence ID" value="NZ_PVZS01000014.1"/>
</dbReference>
<keyword evidence="10 12" id="KW-0289">Folate biosynthesis</keyword>
<dbReference type="GO" id="GO:0005829">
    <property type="term" value="C:cytosol"/>
    <property type="evidence" value="ECO:0007669"/>
    <property type="project" value="TreeGrafter"/>
</dbReference>
<accession>A0A2T1HRN9</accession>
<organism evidence="14 15">
    <name type="scientific">Alsobacter soli</name>
    <dbReference type="NCBI Taxonomy" id="2109933"/>
    <lineage>
        <taxon>Bacteria</taxon>
        <taxon>Pseudomonadati</taxon>
        <taxon>Pseudomonadota</taxon>
        <taxon>Alphaproteobacteria</taxon>
        <taxon>Hyphomicrobiales</taxon>
        <taxon>Alsobacteraceae</taxon>
        <taxon>Alsobacter</taxon>
    </lineage>
</organism>
<reference evidence="15" key="1">
    <citation type="submission" date="2018-03" db="EMBL/GenBank/DDBJ databases">
        <authorList>
            <person name="Sun L."/>
            <person name="Liu H."/>
            <person name="Chen W."/>
            <person name="Huang K."/>
            <person name="Liu W."/>
            <person name="Gao X."/>
        </authorList>
    </citation>
    <scope>NUCLEOTIDE SEQUENCE [LARGE SCALE GENOMIC DNA]</scope>
    <source>
        <strain evidence="15">SH9</strain>
    </source>
</reference>
<evidence type="ECO:0000256" key="1">
    <source>
        <dbReference type="ARBA" id="ARBA00000012"/>
    </source>
</evidence>
<evidence type="ECO:0000256" key="2">
    <source>
        <dbReference type="ARBA" id="ARBA00001946"/>
    </source>
</evidence>
<dbReference type="PROSITE" id="PS00792">
    <property type="entry name" value="DHPS_1"/>
    <property type="match status" value="1"/>
</dbReference>
<dbReference type="InterPro" id="IPR011005">
    <property type="entry name" value="Dihydropteroate_synth-like_sf"/>
</dbReference>
<keyword evidence="7 12" id="KW-0808">Transferase</keyword>
<name>A0A2T1HRN9_9HYPH</name>
<dbReference type="PANTHER" id="PTHR20941">
    <property type="entry name" value="FOLATE SYNTHESIS PROTEINS"/>
    <property type="match status" value="1"/>
</dbReference>
<comment type="pathway">
    <text evidence="3 12">Cofactor biosynthesis; tetrahydrofolate biosynthesis; 7,8-dihydrofolate from 2-amino-4-hydroxy-6-hydroxymethyl-7,8-dihydropteridine diphosphate and 4-aminobenzoate: step 1/2.</text>
</comment>
<dbReference type="Gene3D" id="3.20.20.20">
    <property type="entry name" value="Dihydropteroate synthase-like"/>
    <property type="match status" value="1"/>
</dbReference>
<protein>
    <recommendedName>
        <fullName evidence="6 12">Dihydropteroate synthase</fullName>
        <shortName evidence="12">DHPS</shortName>
        <ecNumber evidence="5 12">2.5.1.15</ecNumber>
    </recommendedName>
    <alternativeName>
        <fullName evidence="11 12">Dihydropteroate pyrophosphorylase</fullName>
    </alternativeName>
</protein>
<dbReference type="EC" id="2.5.1.15" evidence="5 12"/>
<dbReference type="PROSITE" id="PS50972">
    <property type="entry name" value="PTERIN_BINDING"/>
    <property type="match status" value="1"/>
</dbReference>
<keyword evidence="8 12" id="KW-0479">Metal-binding</keyword>
<evidence type="ECO:0000256" key="5">
    <source>
        <dbReference type="ARBA" id="ARBA00012458"/>
    </source>
</evidence>
<feature type="domain" description="Pterin-binding" evidence="13">
    <location>
        <begin position="14"/>
        <end position="263"/>
    </location>
</feature>
<dbReference type="SUPFAM" id="SSF51717">
    <property type="entry name" value="Dihydropteroate synthetase-like"/>
    <property type="match status" value="1"/>
</dbReference>
<sequence length="273" mass="29487">MPTPAAPARRPGRTLIMGIVNVTPDSFSDGGDFFDPAVAIRHAQQLAAEGADIVDLGGESTRPGHQPVGPEEEQRRVLPVIEALAPSLPVPISIDSYRADTARKALAAGARIINDVWGLQRDPEMARVAADHDCDVVAMHNRESIDASLDIIDEFRRFFDRTIALAQAAGLREDRLVLDPGIGFGKSWEQNMDALRRVAELKAFGFRVLVGASRKSFLRRVLGEDIAPKDRLFGTLAAHAAAVAGGADIIRAHDVKAHVDAIRTLDALWRASA</sequence>
<evidence type="ECO:0000256" key="3">
    <source>
        <dbReference type="ARBA" id="ARBA00004763"/>
    </source>
</evidence>
<dbReference type="AlphaFoldDB" id="A0A2T1HRN9"/>
<dbReference type="NCBIfam" id="TIGR01496">
    <property type="entry name" value="DHPS"/>
    <property type="match status" value="1"/>
</dbReference>
<comment type="caution">
    <text evidence="14">The sequence shown here is derived from an EMBL/GenBank/DDBJ whole genome shotgun (WGS) entry which is preliminary data.</text>
</comment>
<dbReference type="FunFam" id="3.20.20.20:FF:000006">
    <property type="entry name" value="Dihydropteroate synthase"/>
    <property type="match status" value="1"/>
</dbReference>
<comment type="catalytic activity">
    <reaction evidence="1">
        <text>(7,8-dihydropterin-6-yl)methyl diphosphate + 4-aminobenzoate = 7,8-dihydropteroate + diphosphate</text>
        <dbReference type="Rhea" id="RHEA:19949"/>
        <dbReference type="ChEBI" id="CHEBI:17836"/>
        <dbReference type="ChEBI" id="CHEBI:17839"/>
        <dbReference type="ChEBI" id="CHEBI:33019"/>
        <dbReference type="ChEBI" id="CHEBI:72950"/>
        <dbReference type="EC" id="2.5.1.15"/>
    </reaction>
</comment>
<evidence type="ECO:0000256" key="7">
    <source>
        <dbReference type="ARBA" id="ARBA00022679"/>
    </source>
</evidence>
<evidence type="ECO:0000256" key="10">
    <source>
        <dbReference type="ARBA" id="ARBA00022909"/>
    </source>
</evidence>
<evidence type="ECO:0000313" key="15">
    <source>
        <dbReference type="Proteomes" id="UP000239772"/>
    </source>
</evidence>
<dbReference type="Proteomes" id="UP000239772">
    <property type="component" value="Unassembled WGS sequence"/>
</dbReference>
<dbReference type="InterPro" id="IPR000489">
    <property type="entry name" value="Pterin-binding_dom"/>
</dbReference>
<evidence type="ECO:0000256" key="9">
    <source>
        <dbReference type="ARBA" id="ARBA00022842"/>
    </source>
</evidence>
<comment type="similarity">
    <text evidence="4 12">Belongs to the DHPS family.</text>
</comment>
<evidence type="ECO:0000256" key="12">
    <source>
        <dbReference type="RuleBase" id="RU361205"/>
    </source>
</evidence>
<dbReference type="InterPro" id="IPR006390">
    <property type="entry name" value="DHP_synth_dom"/>
</dbReference>
<proteinExistence type="inferred from homology"/>
<evidence type="ECO:0000259" key="13">
    <source>
        <dbReference type="PROSITE" id="PS50972"/>
    </source>
</evidence>
<dbReference type="GO" id="GO:0046656">
    <property type="term" value="P:folic acid biosynthetic process"/>
    <property type="evidence" value="ECO:0007669"/>
    <property type="project" value="UniProtKB-KW"/>
</dbReference>
<dbReference type="PROSITE" id="PS00793">
    <property type="entry name" value="DHPS_2"/>
    <property type="match status" value="1"/>
</dbReference>